<dbReference type="InterPro" id="IPR051915">
    <property type="entry name" value="Cellulose_Degrad_GH3"/>
</dbReference>
<dbReference type="SUPFAM" id="SSF52279">
    <property type="entry name" value="Beta-D-glucan exohydrolase, C-terminal domain"/>
    <property type="match status" value="1"/>
</dbReference>
<evidence type="ECO:0000259" key="8">
    <source>
        <dbReference type="SMART" id="SM01217"/>
    </source>
</evidence>
<dbReference type="NCBIfam" id="NF011678">
    <property type="entry name" value="PRK15098.1"/>
    <property type="match status" value="1"/>
</dbReference>
<name>A0A4U8QDH9_9FIRM</name>
<dbReference type="SMART" id="SM01217">
    <property type="entry name" value="Fn3_like"/>
    <property type="match status" value="1"/>
</dbReference>
<dbReference type="Gene3D" id="3.40.50.1700">
    <property type="entry name" value="Glycoside hydrolase family 3 C-terminal domain"/>
    <property type="match status" value="1"/>
</dbReference>
<dbReference type="InterPro" id="IPR019800">
    <property type="entry name" value="Glyco_hydro_3_AS"/>
</dbReference>
<evidence type="ECO:0000256" key="6">
    <source>
        <dbReference type="ARBA" id="ARBA00023295"/>
    </source>
</evidence>
<reference evidence="9 10" key="1">
    <citation type="journal article" date="2019" name="Anaerobe">
        <title>Detection of Robinsoniella peoriensis in multiple bone samples of a trauma patient.</title>
        <authorList>
            <person name="Schrottner P."/>
            <person name="Hartwich K."/>
            <person name="Bunk B."/>
            <person name="Schober I."/>
            <person name="Helbig S."/>
            <person name="Rudolph W.W."/>
            <person name="Gunzer F."/>
        </authorList>
    </citation>
    <scope>NUCLEOTIDE SEQUENCE [LARGE SCALE GENOMIC DNA]</scope>
    <source>
        <strain evidence="9 10">DSM 106044</strain>
    </source>
</reference>
<dbReference type="PRINTS" id="PR00133">
    <property type="entry name" value="GLHYDRLASE3"/>
</dbReference>
<comment type="catalytic activity">
    <reaction evidence="1">
        <text>Hydrolysis of terminal, non-reducing beta-D-glucosyl residues with release of beta-D-glucose.</text>
        <dbReference type="EC" id="3.2.1.21"/>
    </reaction>
</comment>
<dbReference type="Gene3D" id="3.20.20.300">
    <property type="entry name" value="Glycoside hydrolase, family 3, N-terminal domain"/>
    <property type="match status" value="1"/>
</dbReference>
<evidence type="ECO:0000256" key="4">
    <source>
        <dbReference type="ARBA" id="ARBA00022729"/>
    </source>
</evidence>
<dbReference type="PROSITE" id="PS00775">
    <property type="entry name" value="GLYCOSYL_HYDROL_F3"/>
    <property type="match status" value="1"/>
</dbReference>
<protein>
    <recommendedName>
        <fullName evidence="3">beta-glucosidase</fullName>
        <ecNumber evidence="3">3.2.1.21</ecNumber>
    </recommendedName>
</protein>
<dbReference type="SUPFAM" id="SSF51445">
    <property type="entry name" value="(Trans)glycosidases"/>
    <property type="match status" value="1"/>
</dbReference>
<evidence type="ECO:0000256" key="3">
    <source>
        <dbReference type="ARBA" id="ARBA00012744"/>
    </source>
</evidence>
<dbReference type="EMBL" id="QGQD01000017">
    <property type="protein sequence ID" value="TLD02373.1"/>
    <property type="molecule type" value="Genomic_DNA"/>
</dbReference>
<evidence type="ECO:0000313" key="10">
    <source>
        <dbReference type="Proteomes" id="UP000306509"/>
    </source>
</evidence>
<dbReference type="STRING" id="180332.GCA_000797495_00224"/>
<keyword evidence="10" id="KW-1185">Reference proteome</keyword>
<comment type="similarity">
    <text evidence="2 7">Belongs to the glycosyl hydrolase 3 family.</text>
</comment>
<dbReference type="Pfam" id="PF14310">
    <property type="entry name" value="Fn3-like"/>
    <property type="match status" value="1"/>
</dbReference>
<dbReference type="GO" id="GO:0009251">
    <property type="term" value="P:glucan catabolic process"/>
    <property type="evidence" value="ECO:0007669"/>
    <property type="project" value="TreeGrafter"/>
</dbReference>
<evidence type="ECO:0000256" key="7">
    <source>
        <dbReference type="RuleBase" id="RU361161"/>
    </source>
</evidence>
<keyword evidence="6 7" id="KW-0326">Glycosidase</keyword>
<dbReference type="InterPro" id="IPR001764">
    <property type="entry name" value="Glyco_hydro_3_N"/>
</dbReference>
<comment type="caution">
    <text evidence="9">The sequence shown here is derived from an EMBL/GenBank/DDBJ whole genome shotgun (WGS) entry which is preliminary data.</text>
</comment>
<dbReference type="InterPro" id="IPR013783">
    <property type="entry name" value="Ig-like_fold"/>
</dbReference>
<dbReference type="PANTHER" id="PTHR30620:SF16">
    <property type="entry name" value="LYSOSOMAL BETA GLUCOSIDASE"/>
    <property type="match status" value="1"/>
</dbReference>
<accession>A0A4U8QDH9</accession>
<dbReference type="FunFam" id="2.60.40.10:FF:000495">
    <property type="entry name" value="Periplasmic beta-glucosidase"/>
    <property type="match status" value="1"/>
</dbReference>
<sequence>MAVLQERLQYKMGTIMKQAELEHLLKSMSLEEKINQMLQVTGDFYLGKTVITGPMRENGFTEESVAQAGSVIGLAGADVVKKVQKEYMEKQPHHIPLLFMLDVINGYKTVFPIPLGQGAAFEPEMSKSCAKAAAKEAAVSGLHITFAPMVDLVRDARWGRVMESTGEDTYLNCCFSKAMVEGFQGSDLKEPYRVAACIKHFAGYGAPDAGRDYNTVELSEHTLREFYLPAYQAGIEAGSALVMTSFNTIDGVPATGNKWLMRDILRKEMGFDGVLISDWAAMEEIIYHGYCEDRLDAAKRSIEAGVDIDMMTGIYSERLQELIENGKVEERLIDEAAMRILELKNKLGLFENPYKDADEEKSREIILCREHRELARECARKSFVLLKNEGALPVQKEQKIAFIGPYTDNREILGAWSFIGKSEDAVSIKDAAMEVLDQSRTTYCQGCPVLDDTVKLEGFAAGNEAEGKSNNTANPEDEEQKQAEMLNTAIKAAKEADVVIMPLGEHRLQSGEACSRAEIVIPEVQMDLFRKICQVQPNVVVVLFNGRPLDIREISQKAKAVLEVWMPGTEGGHAIMDVLTGEYNPSGKLTMSFPYSVGQVPVHYNEYSTGRPHVPGKDKDRFRSKYLDIPNAPLYPFGYGLSYTDFEVSKTELDHREMQPEDTVRASVSIRNTGNIAGTQVLQLYIRDVKASVVRPVKELKGFQKVHLQPGEEKTVTFEIREEMLRFYSENKVFESEAGEFEVYIGVDSSVEECDRFYLKK</sequence>
<dbReference type="RefSeq" id="WP_330572526.1">
    <property type="nucleotide sequence ID" value="NZ_QGQD01000017.1"/>
</dbReference>
<dbReference type="Pfam" id="PF01915">
    <property type="entry name" value="Glyco_hydro_3_C"/>
    <property type="match status" value="1"/>
</dbReference>
<dbReference type="PANTHER" id="PTHR30620">
    <property type="entry name" value="PERIPLASMIC BETA-GLUCOSIDASE-RELATED"/>
    <property type="match status" value="1"/>
</dbReference>
<feature type="domain" description="Fibronectin type III-like" evidence="8">
    <location>
        <begin position="680"/>
        <end position="749"/>
    </location>
</feature>
<dbReference type="InterPro" id="IPR036962">
    <property type="entry name" value="Glyco_hydro_3_N_sf"/>
</dbReference>
<dbReference type="Proteomes" id="UP000306509">
    <property type="component" value="Unassembled WGS sequence"/>
</dbReference>
<dbReference type="InterPro" id="IPR036881">
    <property type="entry name" value="Glyco_hydro_3_C_sf"/>
</dbReference>
<dbReference type="InterPro" id="IPR017853">
    <property type="entry name" value="GH"/>
</dbReference>
<dbReference type="GO" id="GO:0008422">
    <property type="term" value="F:beta-glucosidase activity"/>
    <property type="evidence" value="ECO:0007669"/>
    <property type="project" value="UniProtKB-EC"/>
</dbReference>
<dbReference type="InterPro" id="IPR002772">
    <property type="entry name" value="Glyco_hydro_3_C"/>
</dbReference>
<dbReference type="AlphaFoldDB" id="A0A4U8QDH9"/>
<keyword evidence="5 7" id="KW-0378">Hydrolase</keyword>
<organism evidence="9 10">
    <name type="scientific">Robinsoniella peoriensis</name>
    <dbReference type="NCBI Taxonomy" id="180332"/>
    <lineage>
        <taxon>Bacteria</taxon>
        <taxon>Bacillati</taxon>
        <taxon>Bacillota</taxon>
        <taxon>Clostridia</taxon>
        <taxon>Lachnospirales</taxon>
        <taxon>Lachnospiraceae</taxon>
        <taxon>Robinsoniella</taxon>
    </lineage>
</organism>
<evidence type="ECO:0000256" key="1">
    <source>
        <dbReference type="ARBA" id="ARBA00000448"/>
    </source>
</evidence>
<dbReference type="InterPro" id="IPR026891">
    <property type="entry name" value="Fn3-like"/>
</dbReference>
<evidence type="ECO:0000256" key="2">
    <source>
        <dbReference type="ARBA" id="ARBA00005336"/>
    </source>
</evidence>
<keyword evidence="4" id="KW-0732">Signal</keyword>
<dbReference type="Pfam" id="PF00933">
    <property type="entry name" value="Glyco_hydro_3"/>
    <property type="match status" value="1"/>
</dbReference>
<dbReference type="Gene3D" id="2.60.40.10">
    <property type="entry name" value="Immunoglobulins"/>
    <property type="match status" value="1"/>
</dbReference>
<dbReference type="EC" id="3.2.1.21" evidence="3"/>
<gene>
    <name evidence="9" type="primary">bglX_2</name>
    <name evidence="9" type="ORF">DSM106044_00755</name>
</gene>
<evidence type="ECO:0000313" key="9">
    <source>
        <dbReference type="EMBL" id="TLD02373.1"/>
    </source>
</evidence>
<proteinExistence type="inferred from homology"/>
<evidence type="ECO:0000256" key="5">
    <source>
        <dbReference type="ARBA" id="ARBA00022801"/>
    </source>
</evidence>